<evidence type="ECO:0000256" key="10">
    <source>
        <dbReference type="ARBA" id="ARBA00022723"/>
    </source>
</evidence>
<dbReference type="GO" id="GO:0006777">
    <property type="term" value="P:Mo-molybdopterin cofactor biosynthetic process"/>
    <property type="evidence" value="ECO:0007669"/>
    <property type="project" value="UniProtKB-KW"/>
</dbReference>
<organism evidence="26 27">
    <name type="scientific">Mythimna separata</name>
    <name type="common">Oriental armyworm</name>
    <name type="synonym">Pseudaletia separata</name>
    <dbReference type="NCBI Taxonomy" id="271217"/>
    <lineage>
        <taxon>Eukaryota</taxon>
        <taxon>Metazoa</taxon>
        <taxon>Ecdysozoa</taxon>
        <taxon>Arthropoda</taxon>
        <taxon>Hexapoda</taxon>
        <taxon>Insecta</taxon>
        <taxon>Pterygota</taxon>
        <taxon>Neoptera</taxon>
        <taxon>Endopterygota</taxon>
        <taxon>Lepidoptera</taxon>
        <taxon>Glossata</taxon>
        <taxon>Ditrysia</taxon>
        <taxon>Noctuoidea</taxon>
        <taxon>Noctuidae</taxon>
        <taxon>Noctuinae</taxon>
        <taxon>Hadenini</taxon>
        <taxon>Mythimna</taxon>
    </lineage>
</organism>
<dbReference type="SUPFAM" id="SSF53218">
    <property type="entry name" value="Molybdenum cofactor biosynthesis proteins"/>
    <property type="match status" value="2"/>
</dbReference>
<evidence type="ECO:0000256" key="17">
    <source>
        <dbReference type="ARBA" id="ARBA00023014"/>
    </source>
</evidence>
<dbReference type="GO" id="GO:0072579">
    <property type="term" value="P:glycine receptor clustering"/>
    <property type="evidence" value="ECO:0007669"/>
    <property type="project" value="TreeGrafter"/>
</dbReference>
<dbReference type="InterPro" id="IPR027417">
    <property type="entry name" value="P-loop_NTPase"/>
</dbReference>
<evidence type="ECO:0000256" key="6">
    <source>
        <dbReference type="ARBA" id="ARBA00008339"/>
    </source>
</evidence>
<dbReference type="PANTHER" id="PTHR10192">
    <property type="entry name" value="MOLYBDOPTERIN BIOSYNTHESIS PROTEIN"/>
    <property type="match status" value="1"/>
</dbReference>
<dbReference type="SUPFAM" id="SSF63882">
    <property type="entry name" value="MoeA N-terminal region -like"/>
    <property type="match status" value="1"/>
</dbReference>
<dbReference type="FunFam" id="2.170.190.11:FF:000001">
    <property type="entry name" value="Molybdopterin molybdenumtransferase"/>
    <property type="match status" value="1"/>
</dbReference>
<dbReference type="PANTHER" id="PTHR10192:SF5">
    <property type="entry name" value="GEPHYRIN"/>
    <property type="match status" value="1"/>
</dbReference>
<evidence type="ECO:0000259" key="25">
    <source>
        <dbReference type="SMART" id="SM00852"/>
    </source>
</evidence>
<dbReference type="CDD" id="cd00887">
    <property type="entry name" value="MoeA"/>
    <property type="match status" value="1"/>
</dbReference>
<dbReference type="InterPro" id="IPR011604">
    <property type="entry name" value="PDDEXK-like_dom_sf"/>
</dbReference>
<dbReference type="InterPro" id="IPR008284">
    <property type="entry name" value="MoCF_biosynth_CS"/>
</dbReference>
<dbReference type="NCBIfam" id="TIGR00177">
    <property type="entry name" value="molyb_syn"/>
    <property type="match status" value="1"/>
</dbReference>
<comment type="similarity">
    <text evidence="5">Belongs to the DNA2/NAM7 helicase family.</text>
</comment>
<evidence type="ECO:0000256" key="19">
    <source>
        <dbReference type="ARBA" id="ARBA00023150"/>
    </source>
</evidence>
<proteinExistence type="inferred from homology"/>
<dbReference type="GO" id="GO:0005524">
    <property type="term" value="F:ATP binding"/>
    <property type="evidence" value="ECO:0007669"/>
    <property type="project" value="UniProtKB-KW"/>
</dbReference>
<evidence type="ECO:0000256" key="23">
    <source>
        <dbReference type="ARBA" id="ARBA00047995"/>
    </source>
</evidence>
<evidence type="ECO:0000256" key="4">
    <source>
        <dbReference type="ARBA" id="ARBA00007589"/>
    </source>
</evidence>
<dbReference type="SUPFAM" id="SSF52540">
    <property type="entry name" value="P-loop containing nucleoside triphosphate hydrolases"/>
    <property type="match status" value="1"/>
</dbReference>
<protein>
    <recommendedName>
        <fullName evidence="25">MoaB/Mog domain-containing protein</fullName>
    </recommendedName>
</protein>
<keyword evidence="7" id="KW-0004">4Fe-4S</keyword>
<dbReference type="GO" id="GO:0061599">
    <property type="term" value="F:molybdopterin molybdotransferase activity"/>
    <property type="evidence" value="ECO:0007669"/>
    <property type="project" value="TreeGrafter"/>
</dbReference>
<gene>
    <name evidence="26" type="ORF">PYW07_008559</name>
</gene>
<dbReference type="InterPro" id="IPR038987">
    <property type="entry name" value="MoeA-like"/>
</dbReference>
<dbReference type="InterPro" id="IPR026851">
    <property type="entry name" value="Dna2/JHS1_DEXXQ-box"/>
</dbReference>
<dbReference type="GO" id="GO:0007529">
    <property type="term" value="P:establishment of synaptic specificity at neuromuscular junction"/>
    <property type="evidence" value="ECO:0007669"/>
    <property type="project" value="TreeGrafter"/>
</dbReference>
<dbReference type="InterPro" id="IPR014808">
    <property type="entry name" value="DNA_replication_fac_Dna2_N"/>
</dbReference>
<dbReference type="GO" id="GO:0030425">
    <property type="term" value="C:dendrite"/>
    <property type="evidence" value="ECO:0007669"/>
    <property type="project" value="TreeGrafter"/>
</dbReference>
<dbReference type="SMART" id="SM00852">
    <property type="entry name" value="MoCF_biosynth"/>
    <property type="match status" value="2"/>
</dbReference>
<evidence type="ECO:0000256" key="2">
    <source>
        <dbReference type="ARBA" id="ARBA00004123"/>
    </source>
</evidence>
<dbReference type="CDD" id="cd18041">
    <property type="entry name" value="DEXXQc_DNA2"/>
    <property type="match status" value="1"/>
</dbReference>
<evidence type="ECO:0000256" key="7">
    <source>
        <dbReference type="ARBA" id="ARBA00022485"/>
    </source>
</evidence>
<dbReference type="FunFam" id="3.40.980.10:FF:000001">
    <property type="entry name" value="Molybdopterin molybdenumtransferase"/>
    <property type="match status" value="1"/>
</dbReference>
<dbReference type="GO" id="GO:0017116">
    <property type="term" value="F:single-stranded DNA helicase activity"/>
    <property type="evidence" value="ECO:0007669"/>
    <property type="project" value="InterPro"/>
</dbReference>
<keyword evidence="11" id="KW-0547">Nucleotide-binding</keyword>
<dbReference type="GO" id="GO:0099634">
    <property type="term" value="C:postsynaptic specialization membrane"/>
    <property type="evidence" value="ECO:0007669"/>
    <property type="project" value="GOC"/>
</dbReference>
<evidence type="ECO:0000256" key="15">
    <source>
        <dbReference type="ARBA" id="ARBA00022840"/>
    </source>
</evidence>
<evidence type="ECO:0000256" key="1">
    <source>
        <dbReference type="ARBA" id="ARBA00001966"/>
    </source>
</evidence>
<evidence type="ECO:0000256" key="20">
    <source>
        <dbReference type="ARBA" id="ARBA00023204"/>
    </source>
</evidence>
<feature type="region of interest" description="Disordered" evidence="24">
    <location>
        <begin position="1"/>
        <end position="116"/>
    </location>
</feature>
<dbReference type="InterPro" id="IPR036688">
    <property type="entry name" value="MoeA_C_domain_IV_sf"/>
</dbReference>
<evidence type="ECO:0000256" key="9">
    <source>
        <dbReference type="ARBA" id="ARBA00022722"/>
    </source>
</evidence>
<dbReference type="GO" id="GO:0006260">
    <property type="term" value="P:DNA replication"/>
    <property type="evidence" value="ECO:0007669"/>
    <property type="project" value="UniProtKB-KW"/>
</dbReference>
<comment type="caution">
    <text evidence="26">The sequence shown here is derived from an EMBL/GenBank/DDBJ whole genome shotgun (WGS) entry which is preliminary data.</text>
</comment>
<dbReference type="InterPro" id="IPR041679">
    <property type="entry name" value="DNA2/NAM7-like_C"/>
</dbReference>
<dbReference type="InterPro" id="IPR041677">
    <property type="entry name" value="DNA2/NAM7_AAA_11"/>
</dbReference>
<evidence type="ECO:0000256" key="5">
    <source>
        <dbReference type="ARBA" id="ARBA00007913"/>
    </source>
</evidence>
<evidence type="ECO:0000256" key="18">
    <source>
        <dbReference type="ARBA" id="ARBA00023125"/>
    </source>
</evidence>
<dbReference type="InterPro" id="IPR001453">
    <property type="entry name" value="MoaB/Mog_dom"/>
</dbReference>
<keyword evidence="16" id="KW-0408">Iron</keyword>
<keyword evidence="8" id="KW-0235">DNA replication</keyword>
<comment type="subcellular location">
    <subcellularLocation>
        <location evidence="2">Nucleus</location>
    </subcellularLocation>
</comment>
<keyword evidence="20" id="KW-0234">DNA repair</keyword>
<dbReference type="GO" id="GO:0003677">
    <property type="term" value="F:DNA binding"/>
    <property type="evidence" value="ECO:0007669"/>
    <property type="project" value="UniProtKB-KW"/>
</dbReference>
<evidence type="ECO:0000256" key="21">
    <source>
        <dbReference type="ARBA" id="ARBA00023242"/>
    </source>
</evidence>
<evidence type="ECO:0000256" key="24">
    <source>
        <dbReference type="SAM" id="MobiDB-lite"/>
    </source>
</evidence>
<dbReference type="Gene3D" id="3.40.50.300">
    <property type="entry name" value="P-loop containing nucleotide triphosphate hydrolases"/>
    <property type="match status" value="2"/>
</dbReference>
<dbReference type="GO" id="GO:0005829">
    <property type="term" value="C:cytosol"/>
    <property type="evidence" value="ECO:0007669"/>
    <property type="project" value="TreeGrafter"/>
</dbReference>
<feature type="domain" description="MoaB/Mog" evidence="25">
    <location>
        <begin position="1594"/>
        <end position="1738"/>
    </location>
</feature>
<comment type="similarity">
    <text evidence="4">In the N-terminal section; belongs to the MoaB/Mog family.</text>
</comment>
<keyword evidence="14" id="KW-0347">Helicase</keyword>
<dbReference type="GO" id="GO:0004518">
    <property type="term" value="F:nuclease activity"/>
    <property type="evidence" value="ECO:0007669"/>
    <property type="project" value="UniProtKB-KW"/>
</dbReference>
<keyword evidence="12" id="KW-0227">DNA damage</keyword>
<dbReference type="Proteomes" id="UP001231518">
    <property type="component" value="Chromosome 21"/>
</dbReference>
<dbReference type="CDD" id="cd18808">
    <property type="entry name" value="SF1_C_Upf1"/>
    <property type="match status" value="1"/>
</dbReference>
<keyword evidence="27" id="KW-1185">Reference proteome</keyword>
<dbReference type="EMBL" id="JARGEI010000022">
    <property type="protein sequence ID" value="KAJ8711317.1"/>
    <property type="molecule type" value="Genomic_DNA"/>
</dbReference>
<dbReference type="Pfam" id="PF00994">
    <property type="entry name" value="MoCF_biosynth"/>
    <property type="match status" value="2"/>
</dbReference>
<evidence type="ECO:0000256" key="8">
    <source>
        <dbReference type="ARBA" id="ARBA00022705"/>
    </source>
</evidence>
<dbReference type="Pfam" id="PF03453">
    <property type="entry name" value="MoeA_N"/>
    <property type="match status" value="1"/>
</dbReference>
<keyword evidence="17" id="KW-0411">Iron-sulfur</keyword>
<dbReference type="GO" id="GO:0006281">
    <property type="term" value="P:DNA repair"/>
    <property type="evidence" value="ECO:0007669"/>
    <property type="project" value="UniProtKB-KW"/>
</dbReference>
<keyword evidence="9" id="KW-0540">Nuclease</keyword>
<dbReference type="Gene3D" id="2.170.190.11">
    <property type="entry name" value="Molybdopterin biosynthesis moea protein, domain 3"/>
    <property type="match status" value="1"/>
</dbReference>
<keyword evidence="10" id="KW-0479">Metal-binding</keyword>
<dbReference type="Gene3D" id="3.90.105.10">
    <property type="entry name" value="Molybdopterin biosynthesis moea protein, domain 2"/>
    <property type="match status" value="1"/>
</dbReference>
<keyword evidence="13" id="KW-0378">Hydrolase</keyword>
<dbReference type="InterPro" id="IPR005110">
    <property type="entry name" value="MoeA_linker/N"/>
</dbReference>
<dbReference type="PROSITE" id="PS01079">
    <property type="entry name" value="MOCF_BIOSYNTHESIS_2"/>
    <property type="match status" value="1"/>
</dbReference>
<dbReference type="SUPFAM" id="SSF63867">
    <property type="entry name" value="MoeA C-terminal domain-like"/>
    <property type="match status" value="1"/>
</dbReference>
<comment type="similarity">
    <text evidence="6">In the C-terminal section; belongs to the MoeA family.</text>
</comment>
<reference evidence="26" key="1">
    <citation type="submission" date="2023-03" db="EMBL/GenBank/DDBJ databases">
        <title>Chromosome-level genomes of two armyworms, Mythimna separata and Mythimna loreyi, provide insights into the biosynthesis and reception of sex pheromones.</title>
        <authorList>
            <person name="Zhao H."/>
        </authorList>
    </citation>
    <scope>NUCLEOTIDE SEQUENCE</scope>
    <source>
        <strain evidence="26">BeijingLab</strain>
        <tissue evidence="26">Pupa</tissue>
    </source>
</reference>
<feature type="domain" description="MoaB/Mog" evidence="25">
    <location>
        <begin position="1223"/>
        <end position="1367"/>
    </location>
</feature>
<dbReference type="GO" id="GO:0097112">
    <property type="term" value="P:gamma-aminobutyric acid receptor clustering"/>
    <property type="evidence" value="ECO:0007669"/>
    <property type="project" value="TreeGrafter"/>
</dbReference>
<evidence type="ECO:0000256" key="13">
    <source>
        <dbReference type="ARBA" id="ARBA00022801"/>
    </source>
</evidence>
<dbReference type="GO" id="GO:0051539">
    <property type="term" value="F:4 iron, 4 sulfur cluster binding"/>
    <property type="evidence" value="ECO:0007669"/>
    <property type="project" value="UniProtKB-KW"/>
</dbReference>
<keyword evidence="19" id="KW-0501">Molybdenum cofactor biosynthesis</keyword>
<feature type="compositionally biased region" description="Polar residues" evidence="24">
    <location>
        <begin position="27"/>
        <end position="42"/>
    </location>
</feature>
<evidence type="ECO:0000256" key="11">
    <source>
        <dbReference type="ARBA" id="ARBA00022741"/>
    </source>
</evidence>
<dbReference type="CDD" id="cd22318">
    <property type="entry name" value="DNA2_N-like"/>
    <property type="match status" value="1"/>
</dbReference>
<dbReference type="GO" id="GO:0098970">
    <property type="term" value="P:postsynaptic neurotransmitter receptor diffusion trapping"/>
    <property type="evidence" value="ECO:0007669"/>
    <property type="project" value="TreeGrafter"/>
</dbReference>
<dbReference type="GO" id="GO:0016787">
    <property type="term" value="F:hydrolase activity"/>
    <property type="evidence" value="ECO:0007669"/>
    <property type="project" value="UniProtKB-KW"/>
</dbReference>
<sequence>MKRALSLKKAGPSKNQKSVADFFKNANPASQKLTADKTQTLAKSPEKSFKRKASSPIFVDDDELEQPATKVNLDHGPNSNTPKKIKTENGGTSSSPRKRSPVKKSPNKENIFTTNISPKKNLLTALEEPKRNVVQIDDSVIKKGKGKPLFSLPETENKVENHVLQNENNDFKKESCVFDNGDKLEVVTLKKSSPKKSPLQEILGSPGKKLPTPEKSLKVAMSPTKRGTPVKVLDFNNDNVCSDFEDDWDLNDFEEDGIEDLDLSTMQRCEIISAKNLTTKIELRLKNSDDQKATCFVEGIWLDTPLLTGDIVSVLASRDASGHFSVTNTSGLIVLRPDHLVSSTSVVAGVFCKRKAVLQERWRGIDSANMAMTTGILIHELVQKALTQKITSLEQLRSIADSIIKESIERLYDAGLSEQEARNNIYNYVPPLADFMNTYVADKPPTVANVKKDKNNWSGHIDKILDIEENLCCPKLGLKGKIDATVQVTIHERSGRKKAVVPLELKSGKASMSAEHRGQLVLYGMMLNLQNCEDPTQAAQRGLLLYLKDRVELREVSCGYPERRDLVVLRNQLVQYLTPSPQDMDPENVVDIEEASVMLQQKLPEPVDHHNACAKCPYLTLCSLHLWHTNGPTVSEDHPLSKLRTEAMGHLSPKHIEYFLHWTALLKMEERGQIVSSPLHALWTESVEKREKRGTCAANLKLTVPVTYVGDRYLHIFNRNTGNKGNNGDVKEAKGPQEGEFSIVSIENRPWIAAGVVTVSNSKEIHIYLERDVGSRLSKDTVYHIDTYVSHATTVQNLTNLGVLMEDSERSDRLRKLIIDKESPDFEGKLPREVGRLGTRLMKSLNIQQQRAVLKSLAAKHYALMCGLPGTGKTQTISVLIQMLVGLKQRVLVTAHTHSAVDTVLSRLPESLRILRLGSSARIAPALEKRSEQALTKDCDTPEKLTALYDSMDVVGVTCLGATHAMLSRTTFDVCIVDEATQVLQSTVLRPLFAAKRFVLVGDPEQLPPVVRSRAARRLGMEESLFHRLSCEAATSTLQLQYRMNRALAALANRVAYSDRLKCADQTVALASLHIDVLKLAHLSDAPWLSTACSPEAQHAALFLDIATLDEAERADNKNSCANPTEACVVLALVDAFKQGEVKSADIGVIAPYRDQVSLLRRALSHLAVEVSTVDQFQGKDKSVIIYSCTRRPDKNDDKKVKEGEVLNDQRRLAVIKMVKAVAVITISDTCFKDNTKDTSGPALADFVRELFPEANLHTIIIPDEKEIIERELKYFCETNLDLVLTTGGTGLTPRDVTPEATKAIIQREVPGITMAVTLASLKKTPMAQLSRAVAGIRDKTLIVNFPGSKKAVTECFEVVKPILPHAISLIHNEVAEVSYIHNNMQFNHTCMHSSNVDISKVALRPRESPFPMVEMADAWKAVDEVMSEWKERLEIVTIEEGLGRVVAQTLHAKEPMPPFPASVKDGYACLSIDGAGVRRVRTAVTAGDAPTAPLCAGQCARVNTGAALPAGADCVVQVEDTRLVAASDDGMTELEVEILKAPEPQQDVRNVGFDIAMGTVLVDKGHILDPAKIGILAGAGYQNVTVRAPPKVALLSTGNELQEPSEVKLKPAHIRDSNRTMLRVLLKEHGYDSIDCGIARDTPPEIVAGIAAALKLADVLVCTGGVSMGEKDLLKPVLLKDFNATLHYGRVRMKPGKPCTFATCEFEGKKKYIFALPGNPVSAYVCALLFVIRAMRVACGVRGSWARLRVRLAHAAQLDARPEYARASLELHADRDMPCATMLGSQCSSRLLSACGTNVLLELPAATPSLQRLPAGAVVPALVTGRLDFYA</sequence>
<keyword evidence="21" id="KW-0539">Nucleus</keyword>
<evidence type="ECO:0000313" key="27">
    <source>
        <dbReference type="Proteomes" id="UP001231518"/>
    </source>
</evidence>
<accession>A0AAD8DP49</accession>
<comment type="catalytic activity">
    <reaction evidence="23">
        <text>ATP + H2O = ADP + phosphate + H(+)</text>
        <dbReference type="Rhea" id="RHEA:13065"/>
        <dbReference type="ChEBI" id="CHEBI:15377"/>
        <dbReference type="ChEBI" id="CHEBI:15378"/>
        <dbReference type="ChEBI" id="CHEBI:30616"/>
        <dbReference type="ChEBI" id="CHEBI:43474"/>
        <dbReference type="ChEBI" id="CHEBI:456216"/>
        <dbReference type="EC" id="3.6.4.12"/>
    </reaction>
</comment>
<dbReference type="Pfam" id="PF08696">
    <property type="entry name" value="Dna2"/>
    <property type="match status" value="1"/>
</dbReference>
<dbReference type="PROSITE" id="PS01078">
    <property type="entry name" value="MOCF_BIOSYNTHESIS_1"/>
    <property type="match status" value="1"/>
</dbReference>
<dbReference type="GO" id="GO:0046872">
    <property type="term" value="F:metal ion binding"/>
    <property type="evidence" value="ECO:0007669"/>
    <property type="project" value="UniProtKB-KW"/>
</dbReference>
<keyword evidence="15" id="KW-0067">ATP-binding</keyword>
<evidence type="ECO:0000256" key="14">
    <source>
        <dbReference type="ARBA" id="ARBA00022806"/>
    </source>
</evidence>
<keyword evidence="18" id="KW-0238">DNA-binding</keyword>
<dbReference type="Gene3D" id="3.40.980.10">
    <property type="entry name" value="MoaB/Mog-like domain"/>
    <property type="match status" value="2"/>
</dbReference>
<dbReference type="InterPro" id="IPR036425">
    <property type="entry name" value="MoaB/Mog-like_dom_sf"/>
</dbReference>
<name>A0AAD8DP49_MYTSE</name>
<evidence type="ECO:0000256" key="12">
    <source>
        <dbReference type="ARBA" id="ARBA00022763"/>
    </source>
</evidence>
<comment type="cofactor">
    <cofactor evidence="1">
        <name>[4Fe-4S] cluster</name>
        <dbReference type="ChEBI" id="CHEBI:49883"/>
    </cofactor>
</comment>
<dbReference type="CDD" id="cd00886">
    <property type="entry name" value="MogA_MoaB"/>
    <property type="match status" value="1"/>
</dbReference>
<dbReference type="Pfam" id="PF13087">
    <property type="entry name" value="AAA_12"/>
    <property type="match status" value="1"/>
</dbReference>
<evidence type="ECO:0000256" key="3">
    <source>
        <dbReference type="ARBA" id="ARBA00005046"/>
    </source>
</evidence>
<dbReference type="Pfam" id="PF13086">
    <property type="entry name" value="AAA_11"/>
    <property type="match status" value="2"/>
</dbReference>
<evidence type="ECO:0000313" key="26">
    <source>
        <dbReference type="EMBL" id="KAJ8711317.1"/>
    </source>
</evidence>
<evidence type="ECO:0000256" key="16">
    <source>
        <dbReference type="ARBA" id="ARBA00023004"/>
    </source>
</evidence>
<comment type="pathway">
    <text evidence="3">Cofactor biosynthesis; molybdopterin biosynthesis.</text>
</comment>
<dbReference type="Gene3D" id="3.90.320.10">
    <property type="match status" value="1"/>
</dbReference>
<dbReference type="InterPro" id="IPR047187">
    <property type="entry name" value="SF1_C_Upf1"/>
</dbReference>
<evidence type="ECO:0000256" key="22">
    <source>
        <dbReference type="ARBA" id="ARBA00023268"/>
    </source>
</evidence>
<keyword evidence="22" id="KW-0511">Multifunctional enzyme</keyword>
<dbReference type="InterPro" id="IPR036135">
    <property type="entry name" value="MoeA_linker/N_sf"/>
</dbReference>
<dbReference type="GO" id="GO:0005634">
    <property type="term" value="C:nucleus"/>
    <property type="evidence" value="ECO:0007669"/>
    <property type="project" value="UniProtKB-SubCell"/>
</dbReference>
<dbReference type="Gene3D" id="2.40.340.10">
    <property type="entry name" value="MoeA, C-terminal, domain IV"/>
    <property type="match status" value="1"/>
</dbReference>